<dbReference type="GeneID" id="82257051"/>
<reference evidence="2 4" key="2">
    <citation type="submission" date="2016-10" db="EMBL/GenBank/DDBJ databases">
        <authorList>
            <person name="de Groot N.N."/>
        </authorList>
    </citation>
    <scope>NUCLEOTIDE SEQUENCE [LARGE SCALE GENOMIC DNA]</scope>
    <source>
        <strain evidence="2 4">DSM 23048</strain>
    </source>
</reference>
<evidence type="ECO:0000313" key="1">
    <source>
        <dbReference type="EMBL" id="KZE80982.1"/>
    </source>
</evidence>
<accession>A0A165RDG6</accession>
<dbReference type="EMBL" id="FNYS01000007">
    <property type="protein sequence ID" value="SEI93456.1"/>
    <property type="molecule type" value="Genomic_DNA"/>
</dbReference>
<evidence type="ECO:0000313" key="4">
    <source>
        <dbReference type="Proteomes" id="UP000183077"/>
    </source>
</evidence>
<organism evidence="1 3">
    <name type="scientific">Myroides marinus</name>
    <dbReference type="NCBI Taxonomy" id="703342"/>
    <lineage>
        <taxon>Bacteria</taxon>
        <taxon>Pseudomonadati</taxon>
        <taxon>Bacteroidota</taxon>
        <taxon>Flavobacteriia</taxon>
        <taxon>Flavobacteriales</taxon>
        <taxon>Flavobacteriaceae</taxon>
        <taxon>Myroides</taxon>
    </lineage>
</organism>
<dbReference type="Proteomes" id="UP000183077">
    <property type="component" value="Unassembled WGS sequence"/>
</dbReference>
<reference evidence="1 3" key="1">
    <citation type="submission" date="2016-01" db="EMBL/GenBank/DDBJ databases">
        <title>Whole genome sequencing of Myroides marinus L41.</title>
        <authorList>
            <person name="Hong K.W."/>
        </authorList>
    </citation>
    <scope>NUCLEOTIDE SEQUENCE [LARGE SCALE GENOMIC DNA]</scope>
    <source>
        <strain evidence="1 3">L41</strain>
    </source>
</reference>
<sequence>MRIEETKAFGQLTSIAQAIVNKSASRRQISEAVVIVKNIGFEKWKSITNLPPMWHSIVKELTA</sequence>
<name>A0A165RDG6_9FLAO</name>
<evidence type="ECO:0000313" key="3">
    <source>
        <dbReference type="Proteomes" id="UP000076630"/>
    </source>
</evidence>
<gene>
    <name evidence="1" type="ORF">AV926_09420</name>
    <name evidence="2" type="ORF">SAMN04488018_10766</name>
</gene>
<dbReference type="OrthoDB" id="1452032at2"/>
<keyword evidence="3" id="KW-1185">Reference proteome</keyword>
<proteinExistence type="predicted"/>
<protein>
    <submittedName>
        <fullName evidence="1">Uncharacterized protein</fullName>
    </submittedName>
</protein>
<dbReference type="EMBL" id="LQNU01000054">
    <property type="protein sequence ID" value="KZE80982.1"/>
    <property type="molecule type" value="Genomic_DNA"/>
</dbReference>
<dbReference type="AlphaFoldDB" id="A0A165RDG6"/>
<dbReference type="RefSeq" id="WP_038987827.1">
    <property type="nucleotide sequence ID" value="NZ_FNYS01000007.1"/>
</dbReference>
<dbReference type="Proteomes" id="UP000076630">
    <property type="component" value="Unassembled WGS sequence"/>
</dbReference>
<evidence type="ECO:0000313" key="2">
    <source>
        <dbReference type="EMBL" id="SEI93456.1"/>
    </source>
</evidence>